<organism evidence="2 3">
    <name type="scientific">Algoriphagus oliviformis</name>
    <dbReference type="NCBI Taxonomy" id="2811231"/>
    <lineage>
        <taxon>Bacteria</taxon>
        <taxon>Pseudomonadati</taxon>
        <taxon>Bacteroidota</taxon>
        <taxon>Cytophagia</taxon>
        <taxon>Cytophagales</taxon>
        <taxon>Cyclobacteriaceae</taxon>
        <taxon>Algoriphagus</taxon>
    </lineage>
</organism>
<proteinExistence type="predicted"/>
<evidence type="ECO:0000313" key="2">
    <source>
        <dbReference type="EMBL" id="MBN7809643.1"/>
    </source>
</evidence>
<dbReference type="Pfam" id="PF14059">
    <property type="entry name" value="DUF4251"/>
    <property type="match status" value="1"/>
</dbReference>
<evidence type="ECO:0000313" key="3">
    <source>
        <dbReference type="Proteomes" id="UP000664317"/>
    </source>
</evidence>
<dbReference type="RefSeq" id="WP_206576445.1">
    <property type="nucleotide sequence ID" value="NZ_JAFKCT010000001.1"/>
</dbReference>
<comment type="caution">
    <text evidence="2">The sequence shown here is derived from an EMBL/GenBank/DDBJ whole genome shotgun (WGS) entry which is preliminary data.</text>
</comment>
<keyword evidence="1" id="KW-0732">Signal</keyword>
<dbReference type="Gene3D" id="2.40.128.410">
    <property type="match status" value="1"/>
</dbReference>
<evidence type="ECO:0000256" key="1">
    <source>
        <dbReference type="SAM" id="SignalP"/>
    </source>
</evidence>
<feature type="chain" id="PRO_5045205319" evidence="1">
    <location>
        <begin position="21"/>
        <end position="152"/>
    </location>
</feature>
<sequence>MKKPAFLFLFCLSIMAAASAQQTDPEKLQQAVDTKTFVFEGRQASGVRGRMIQLDPGYTLEVSPEKVTGNLPFFGRSYQGTPGSTDIGLKFDFSEFDYSVKPRKKGGWDITIEPKESSDVRSVFLTIQSKGNASLRVTSNSKEPMSYTGFIK</sequence>
<reference evidence="2 3" key="1">
    <citation type="submission" date="2021-03" db="EMBL/GenBank/DDBJ databases">
        <title>novel species isolated from a fishpond in China.</title>
        <authorList>
            <person name="Lu H."/>
            <person name="Cai Z."/>
        </authorList>
    </citation>
    <scope>NUCLEOTIDE SEQUENCE [LARGE SCALE GENOMIC DNA]</scope>
    <source>
        <strain evidence="2 3">H41</strain>
    </source>
</reference>
<feature type="signal peptide" evidence="1">
    <location>
        <begin position="1"/>
        <end position="20"/>
    </location>
</feature>
<dbReference type="EMBL" id="JAFKCT010000001">
    <property type="protein sequence ID" value="MBN7809643.1"/>
    <property type="molecule type" value="Genomic_DNA"/>
</dbReference>
<dbReference type="InterPro" id="IPR025347">
    <property type="entry name" value="DUF4251"/>
</dbReference>
<dbReference type="Proteomes" id="UP000664317">
    <property type="component" value="Unassembled WGS sequence"/>
</dbReference>
<accession>A0ABS3BY88</accession>
<keyword evidence="3" id="KW-1185">Reference proteome</keyword>
<gene>
    <name evidence="2" type="ORF">J0A68_01660</name>
</gene>
<name>A0ABS3BY88_9BACT</name>
<protein>
    <submittedName>
        <fullName evidence="2">DUF4251 domain-containing protein</fullName>
    </submittedName>
</protein>